<dbReference type="Proteomes" id="UP000252680">
    <property type="component" value="Unassembled WGS sequence"/>
</dbReference>
<accession>A0A365YZ89</accession>
<dbReference type="EMBL" id="QEXL01000006">
    <property type="protein sequence ID" value="RBM07978.1"/>
    <property type="molecule type" value="Genomic_DNA"/>
</dbReference>
<gene>
    <name evidence="1" type="ORF">NJLHNGOC_05835</name>
</gene>
<proteinExistence type="predicted"/>
<reference evidence="1 2" key="1">
    <citation type="submission" date="2018-05" db="EMBL/GenBank/DDBJ databases">
        <title>Komagataeibacter cocois sp. nov., for a novel cellulose- producing strain isolated from coconut milk.</title>
        <authorList>
            <person name="Liu L."/>
            <person name="Wang Y."/>
            <person name="Liu S."/>
            <person name="Bi J."/>
            <person name="Chen H."/>
            <person name="Deng J."/>
            <person name="Zhang C."/>
            <person name="Hu Q."/>
            <person name="Li C."/>
        </authorList>
    </citation>
    <scope>NUCLEOTIDE SEQUENCE [LARGE SCALE GENOMIC DNA]</scope>
    <source>
        <strain evidence="1 2">WE7</strain>
    </source>
</reference>
<organism evidence="1 2">
    <name type="scientific">Novacetimonas cocois</name>
    <dbReference type="NCBI Taxonomy" id="1747507"/>
    <lineage>
        <taxon>Bacteria</taxon>
        <taxon>Pseudomonadati</taxon>
        <taxon>Pseudomonadota</taxon>
        <taxon>Alphaproteobacteria</taxon>
        <taxon>Acetobacterales</taxon>
        <taxon>Acetobacteraceae</taxon>
        <taxon>Novacetimonas</taxon>
    </lineage>
</organism>
<keyword evidence="2" id="KW-1185">Reference proteome</keyword>
<protein>
    <submittedName>
        <fullName evidence="1">Uncharacterized protein</fullName>
    </submittedName>
</protein>
<comment type="caution">
    <text evidence="1">The sequence shown here is derived from an EMBL/GenBank/DDBJ whole genome shotgun (WGS) entry which is preliminary data.</text>
</comment>
<evidence type="ECO:0000313" key="1">
    <source>
        <dbReference type="EMBL" id="RBM07978.1"/>
    </source>
</evidence>
<dbReference type="OrthoDB" id="7218549at2"/>
<dbReference type="AlphaFoldDB" id="A0A365YZ89"/>
<sequence>MIDNHDIFALPRHFVVISTPAEMEMVCTALKARPGSSCALVSEPDAGCFMGVAWWKALTARTGMPAFLDCGMAAARAAEGLRAGLGGVIVEPACTQHDALVRLARMTGATCLRGRPDAHVIAGPNPADALQRYLRSHPAG</sequence>
<dbReference type="RefSeq" id="WP_113595536.1">
    <property type="nucleotide sequence ID" value="NZ_QEXL01000006.1"/>
</dbReference>
<evidence type="ECO:0000313" key="2">
    <source>
        <dbReference type="Proteomes" id="UP000252680"/>
    </source>
</evidence>
<name>A0A365YZ89_9PROT</name>